<sequence>MNHGPSSQTRSTDSGKPDSDGFACDVSHRDPMVDVDLNAALQPSEVGQGRSNWSSIRKHSRYLSDWEEDVLRINVAHHSARDPKIIRVDLRAIWLDCGGVGIYEGPVPLTHFRNLKDVVKYAVNQCVSKHHKGEVASAVGPLVRTLTRIFIWMLRNGFYNLHDVTPPAVDRLIIRLSVQSWERVLHHGRSLVLLLQRMKDTPGLAAEFTGAGHLAEYTLNLDKVEQTIGIPRPWVGYPLWFRRRVRLLSGDRRRPPKKVGRRKAPERYSELAKTMYALNYLAAHTDGADCLNFLPCPGVTAQAERLAPYAPQRSADIETIDYLKLLNESIKWLYDRREAFVELLSAAREVLVKSMKDSPSVGPEAINQRVAAHVAACYAHLNVDGLFPYQSIGLAQGVESLSGLVTTAQSAMFVLIASNHGRRSNEVIGHGVPYGLSLSSLRSIGNGFEEWSIEFYVEKTIQDYDDFPCNDLVADAVSFLIDIYHELRGLDAPPVMVPSDREEGRRHKLFTSRPLTVLGLRGQRFEFGLRQSLKEFFRLANVDYSKFAHRLLPYRRMFSCLFMHRYDCAELLALSRQHRHYSPDQTLPYYTDAPNGKTTPKVRVALARRKAEAASVQQSIVEGRTAYLAEKVKEMFDGSTAGGFFPRLVLRLAKRLSASASFRLADVRDKSKVVTDILQHRGYEADPLPHCICMARNPTHTKKMGNCFREGELHKEDASPEKCHRCIHNLNNENNLAVLGADVEASLAKSEDFQLPPAIRARHASHAKRLADLISLERTLSEETRAQFRLLEVTWVQTFQGDSRE</sequence>
<name>A0A5Q4ZBG8_9BURK</name>
<protein>
    <submittedName>
        <fullName evidence="2">Uncharacterized protein</fullName>
    </submittedName>
</protein>
<keyword evidence="3" id="KW-1185">Reference proteome</keyword>
<dbReference type="Proteomes" id="UP000325811">
    <property type="component" value="Chromosome I"/>
</dbReference>
<feature type="region of interest" description="Disordered" evidence="1">
    <location>
        <begin position="1"/>
        <end position="25"/>
    </location>
</feature>
<evidence type="ECO:0000313" key="3">
    <source>
        <dbReference type="Proteomes" id="UP000325811"/>
    </source>
</evidence>
<feature type="compositionally biased region" description="Polar residues" evidence="1">
    <location>
        <begin position="1"/>
        <end position="12"/>
    </location>
</feature>
<accession>A0A5Q4ZBG8</accession>
<dbReference type="AlphaFoldDB" id="A0A5Q4ZBG8"/>
<gene>
    <name evidence="2" type="ORF">PDMSB3_1133</name>
</gene>
<evidence type="ECO:0000256" key="1">
    <source>
        <dbReference type="SAM" id="MobiDB-lite"/>
    </source>
</evidence>
<dbReference type="EMBL" id="LR699553">
    <property type="protein sequence ID" value="VVD27595.1"/>
    <property type="molecule type" value="Genomic_DNA"/>
</dbReference>
<dbReference type="KEGG" id="pdio:PDMSB3_1133"/>
<proteinExistence type="predicted"/>
<evidence type="ECO:0000313" key="2">
    <source>
        <dbReference type="EMBL" id="VVD27595.1"/>
    </source>
</evidence>
<organism evidence="2 3">
    <name type="scientific">Paraburkholderia dioscoreae</name>
    <dbReference type="NCBI Taxonomy" id="2604047"/>
    <lineage>
        <taxon>Bacteria</taxon>
        <taxon>Pseudomonadati</taxon>
        <taxon>Pseudomonadota</taxon>
        <taxon>Betaproteobacteria</taxon>
        <taxon>Burkholderiales</taxon>
        <taxon>Burkholderiaceae</taxon>
        <taxon>Paraburkholderia</taxon>
    </lineage>
</organism>
<reference evidence="2 3" key="1">
    <citation type="submission" date="2019-08" db="EMBL/GenBank/DDBJ databases">
        <authorList>
            <person name="Herpell B J."/>
        </authorList>
    </citation>
    <scope>NUCLEOTIDE SEQUENCE [LARGE SCALE GENOMIC DNA]</scope>
    <source>
        <strain evidence="3">Msb3</strain>
    </source>
</reference>